<reference evidence="9" key="1">
    <citation type="journal article" date="2013" name="Nat. Biotechnol.">
        <title>Chinese hamster genome sequenced from sorted chromosomes.</title>
        <authorList>
            <person name="Brinkrolf K."/>
            <person name="Rupp O."/>
            <person name="Laux H."/>
            <person name="Kollin F."/>
            <person name="Ernst W."/>
            <person name="Linke B."/>
            <person name="Kofler R."/>
            <person name="Romand S."/>
            <person name="Hesse F."/>
            <person name="Budach W.E."/>
            <person name="Galosy S."/>
            <person name="Muller D."/>
            <person name="Noll T."/>
            <person name="Wienberg J."/>
            <person name="Jostock T."/>
            <person name="Leonard M."/>
            <person name="Grillari J."/>
            <person name="Tauch A."/>
            <person name="Goesmann A."/>
            <person name="Helk B."/>
            <person name="Mott J.E."/>
            <person name="Puhler A."/>
            <person name="Borth N."/>
        </authorList>
    </citation>
    <scope>NUCLEOTIDE SEQUENCE [LARGE SCALE GENOMIC DNA]</scope>
    <source>
        <strain evidence="9">17A/GY</strain>
    </source>
</reference>
<comment type="subcellular location">
    <subcellularLocation>
        <location evidence="1">Microsome membrane</location>
    </subcellularLocation>
</comment>
<evidence type="ECO:0000256" key="7">
    <source>
        <dbReference type="ARBA" id="ARBA00023004"/>
    </source>
</evidence>
<accession>A0A061HWA1</accession>
<name>A0A061HWA1_CRIGR</name>
<dbReference type="GO" id="GO:0020037">
    <property type="term" value="F:heme binding"/>
    <property type="evidence" value="ECO:0007669"/>
    <property type="project" value="InterPro"/>
</dbReference>
<dbReference type="InterPro" id="IPR050182">
    <property type="entry name" value="Cytochrome_P450_fam2"/>
</dbReference>
<dbReference type="AlphaFoldDB" id="A0A061HWA1"/>
<evidence type="ECO:0000256" key="4">
    <source>
        <dbReference type="ARBA" id="ARBA00022824"/>
    </source>
</evidence>
<dbReference type="EC" id="1.14.14.1" evidence="8"/>
<evidence type="ECO:0000256" key="2">
    <source>
        <dbReference type="ARBA" id="ARBA00010617"/>
    </source>
</evidence>
<dbReference type="GO" id="GO:0005737">
    <property type="term" value="C:cytoplasm"/>
    <property type="evidence" value="ECO:0007669"/>
    <property type="project" value="TreeGrafter"/>
</dbReference>
<dbReference type="SUPFAM" id="SSF48264">
    <property type="entry name" value="Cytochrome P450"/>
    <property type="match status" value="1"/>
</dbReference>
<dbReference type="Gene3D" id="1.10.630.10">
    <property type="entry name" value="Cytochrome P450"/>
    <property type="match status" value="1"/>
</dbReference>
<dbReference type="GO" id="GO:0006805">
    <property type="term" value="P:xenobiotic metabolic process"/>
    <property type="evidence" value="ECO:0007669"/>
    <property type="project" value="TreeGrafter"/>
</dbReference>
<keyword evidence="6 8" id="KW-0560">Oxidoreductase</keyword>
<dbReference type="InterPro" id="IPR036396">
    <property type="entry name" value="Cyt_P450_sf"/>
</dbReference>
<gene>
    <name evidence="8" type="ORF">H671_21054</name>
</gene>
<evidence type="ECO:0000256" key="1">
    <source>
        <dbReference type="ARBA" id="ARBA00004524"/>
    </source>
</evidence>
<evidence type="ECO:0000313" key="8">
    <source>
        <dbReference type="EMBL" id="ERE60790.1"/>
    </source>
</evidence>
<keyword evidence="7" id="KW-0408">Iron</keyword>
<dbReference type="GO" id="GO:0008392">
    <property type="term" value="F:arachidonate epoxygenase activity"/>
    <property type="evidence" value="ECO:0007669"/>
    <property type="project" value="TreeGrafter"/>
</dbReference>
<proteinExistence type="inferred from homology"/>
<sequence length="68" mass="7856">MRWIPIPSRKRICLGEGIARNELFLFFTTLLQNFSLSSPVDPKDIDLNPKESGFGRVPPEYQICFLSR</sequence>
<evidence type="ECO:0000256" key="3">
    <source>
        <dbReference type="ARBA" id="ARBA00022723"/>
    </source>
</evidence>
<evidence type="ECO:0000313" key="9">
    <source>
        <dbReference type="Proteomes" id="UP000030759"/>
    </source>
</evidence>
<protein>
    <submittedName>
        <fullName evidence="8">Cytochrome P450 2B2-like protein</fullName>
        <ecNumber evidence="8">1.14.14.1</ecNumber>
    </submittedName>
</protein>
<dbReference type="Proteomes" id="UP000030759">
    <property type="component" value="Unassembled WGS sequence"/>
</dbReference>
<evidence type="ECO:0000256" key="5">
    <source>
        <dbReference type="ARBA" id="ARBA00022848"/>
    </source>
</evidence>
<dbReference type="EMBL" id="KE686888">
    <property type="protein sequence ID" value="ERE60790.1"/>
    <property type="molecule type" value="Genomic_DNA"/>
</dbReference>
<organism evidence="8 9">
    <name type="scientific">Cricetulus griseus</name>
    <name type="common">Chinese hamster</name>
    <name type="synonym">Cricetulus barabensis griseus</name>
    <dbReference type="NCBI Taxonomy" id="10029"/>
    <lineage>
        <taxon>Eukaryota</taxon>
        <taxon>Metazoa</taxon>
        <taxon>Chordata</taxon>
        <taxon>Craniata</taxon>
        <taxon>Vertebrata</taxon>
        <taxon>Euteleostomi</taxon>
        <taxon>Mammalia</taxon>
        <taxon>Eutheria</taxon>
        <taxon>Euarchontoglires</taxon>
        <taxon>Glires</taxon>
        <taxon>Rodentia</taxon>
        <taxon>Myomorpha</taxon>
        <taxon>Muroidea</taxon>
        <taxon>Cricetidae</taxon>
        <taxon>Cricetinae</taxon>
        <taxon>Cricetulus</taxon>
    </lineage>
</organism>
<dbReference type="GO" id="GO:0016712">
    <property type="term" value="F:oxidoreductase activity, acting on paired donors, with incorporation or reduction of molecular oxygen, reduced flavin or flavoprotein as one donor, and incorporation of one atom of oxygen"/>
    <property type="evidence" value="ECO:0007669"/>
    <property type="project" value="UniProtKB-EC"/>
</dbReference>
<keyword evidence="4" id="KW-0256">Endoplasmic reticulum</keyword>
<dbReference type="InterPro" id="IPR001128">
    <property type="entry name" value="Cyt_P450"/>
</dbReference>
<dbReference type="Pfam" id="PF00067">
    <property type="entry name" value="p450"/>
    <property type="match status" value="1"/>
</dbReference>
<dbReference type="PANTHER" id="PTHR24300:SF406">
    <property type="entry name" value="CYTOCHROME P450 2B6"/>
    <property type="match status" value="1"/>
</dbReference>
<dbReference type="GO" id="GO:0019373">
    <property type="term" value="P:epoxygenase P450 pathway"/>
    <property type="evidence" value="ECO:0007669"/>
    <property type="project" value="TreeGrafter"/>
</dbReference>
<dbReference type="GO" id="GO:0005506">
    <property type="term" value="F:iron ion binding"/>
    <property type="evidence" value="ECO:0007669"/>
    <property type="project" value="InterPro"/>
</dbReference>
<keyword evidence="3" id="KW-0479">Metal-binding</keyword>
<evidence type="ECO:0000256" key="6">
    <source>
        <dbReference type="ARBA" id="ARBA00023002"/>
    </source>
</evidence>
<dbReference type="PANTHER" id="PTHR24300">
    <property type="entry name" value="CYTOCHROME P450 508A4-RELATED"/>
    <property type="match status" value="1"/>
</dbReference>
<keyword evidence="5" id="KW-0492">Microsome</keyword>
<comment type="similarity">
    <text evidence="2">Belongs to the cytochrome P450 family.</text>
</comment>